<reference evidence="2 3" key="1">
    <citation type="submission" date="2020-08" db="EMBL/GenBank/DDBJ databases">
        <title>Sequencing the genomes of 1000 actinobacteria strains.</title>
        <authorList>
            <person name="Klenk H.-P."/>
        </authorList>
    </citation>
    <scope>NUCLEOTIDE SEQUENCE [LARGE SCALE GENOMIC DNA]</scope>
    <source>
        <strain evidence="2 3">DSM 23974</strain>
    </source>
</reference>
<feature type="transmembrane region" description="Helical" evidence="1">
    <location>
        <begin position="104"/>
        <end position="122"/>
    </location>
</feature>
<dbReference type="RefSeq" id="WP_158496048.1">
    <property type="nucleotide sequence ID" value="NZ_JACHNA010000001.1"/>
</dbReference>
<accession>A0A7W7M390</accession>
<keyword evidence="3" id="KW-1185">Reference proteome</keyword>
<keyword evidence="1" id="KW-0472">Membrane</keyword>
<dbReference type="AlphaFoldDB" id="A0A7W7M390"/>
<evidence type="ECO:0000313" key="3">
    <source>
        <dbReference type="Proteomes" id="UP000540191"/>
    </source>
</evidence>
<dbReference type="EMBL" id="JACHNA010000001">
    <property type="protein sequence ID" value="MBB4735409.1"/>
    <property type="molecule type" value="Genomic_DNA"/>
</dbReference>
<keyword evidence="1" id="KW-1133">Transmembrane helix</keyword>
<evidence type="ECO:0008006" key="4">
    <source>
        <dbReference type="Google" id="ProtNLM"/>
    </source>
</evidence>
<feature type="transmembrane region" description="Helical" evidence="1">
    <location>
        <begin position="6"/>
        <end position="25"/>
    </location>
</feature>
<protein>
    <recommendedName>
        <fullName evidence="4">Integral membrane protein</fullName>
    </recommendedName>
</protein>
<feature type="transmembrane region" description="Helical" evidence="1">
    <location>
        <begin position="37"/>
        <end position="54"/>
    </location>
</feature>
<evidence type="ECO:0000313" key="2">
    <source>
        <dbReference type="EMBL" id="MBB4735409.1"/>
    </source>
</evidence>
<feature type="transmembrane region" description="Helical" evidence="1">
    <location>
        <begin position="74"/>
        <end position="92"/>
    </location>
</feature>
<name>A0A7W7M390_9MICC</name>
<comment type="caution">
    <text evidence="2">The sequence shown here is derived from an EMBL/GenBank/DDBJ whole genome shotgun (WGS) entry which is preliminary data.</text>
</comment>
<organism evidence="2 3">
    <name type="scientific">Micrococcus cohnii</name>
    <dbReference type="NCBI Taxonomy" id="993416"/>
    <lineage>
        <taxon>Bacteria</taxon>
        <taxon>Bacillati</taxon>
        <taxon>Actinomycetota</taxon>
        <taxon>Actinomycetes</taxon>
        <taxon>Micrococcales</taxon>
        <taxon>Micrococcaceae</taxon>
        <taxon>Micrococcus</taxon>
    </lineage>
</organism>
<evidence type="ECO:0000256" key="1">
    <source>
        <dbReference type="SAM" id="Phobius"/>
    </source>
</evidence>
<proteinExistence type="predicted"/>
<gene>
    <name evidence="2" type="ORF">HDA30_000917</name>
</gene>
<sequence>MEFLHSLLVAGHIVSAAAIVGGWFVRFKQPTVTTSQWIGAIGMLLTGLALATLVSIPSVRESMGWEGSANHMKLGVKLVIGAVVFVAALIGHRKASRDVPVPTGLAHAVGGMGLVNILVATLW</sequence>
<dbReference type="Proteomes" id="UP000540191">
    <property type="component" value="Unassembled WGS sequence"/>
</dbReference>
<keyword evidence="1" id="KW-0812">Transmembrane</keyword>